<dbReference type="InterPro" id="IPR017937">
    <property type="entry name" value="Thioredoxin_CS"/>
</dbReference>
<feature type="domain" description="Thioredoxin" evidence="6">
    <location>
        <begin position="37"/>
        <end position="175"/>
    </location>
</feature>
<evidence type="ECO:0000256" key="2">
    <source>
        <dbReference type="ARBA" id="ARBA00022748"/>
    </source>
</evidence>
<dbReference type="Proteomes" id="UP001649381">
    <property type="component" value="Unassembled WGS sequence"/>
</dbReference>
<evidence type="ECO:0000256" key="5">
    <source>
        <dbReference type="ARBA" id="ARBA00023284"/>
    </source>
</evidence>
<dbReference type="PROSITE" id="PS00194">
    <property type="entry name" value="THIOREDOXIN_1"/>
    <property type="match status" value="1"/>
</dbReference>
<comment type="caution">
    <text evidence="7">The sequence shown here is derived from an EMBL/GenBank/DDBJ whole genome shotgun (WGS) entry which is preliminary data.</text>
</comment>
<dbReference type="EMBL" id="JAKIJS010000001">
    <property type="protein sequence ID" value="MCF6137623.1"/>
    <property type="molecule type" value="Genomic_DNA"/>
</dbReference>
<dbReference type="SUPFAM" id="SSF52833">
    <property type="entry name" value="Thioredoxin-like"/>
    <property type="match status" value="1"/>
</dbReference>
<keyword evidence="4" id="KW-1015">Disulfide bond</keyword>
<dbReference type="PANTHER" id="PTHR42852:SF6">
    <property type="entry name" value="THIOL:DISULFIDE INTERCHANGE PROTEIN DSBE"/>
    <property type="match status" value="1"/>
</dbReference>
<evidence type="ECO:0000256" key="1">
    <source>
        <dbReference type="ARBA" id="ARBA00004196"/>
    </source>
</evidence>
<keyword evidence="5" id="KW-0676">Redox-active center</keyword>
<organism evidence="7 8">
    <name type="scientific">Pseudalkalibacillus berkeleyi</name>
    <dbReference type="NCBI Taxonomy" id="1069813"/>
    <lineage>
        <taxon>Bacteria</taxon>
        <taxon>Bacillati</taxon>
        <taxon>Bacillota</taxon>
        <taxon>Bacilli</taxon>
        <taxon>Bacillales</taxon>
        <taxon>Fictibacillaceae</taxon>
        <taxon>Pseudalkalibacillus</taxon>
    </lineage>
</organism>
<sequence length="175" mass="19835">MNKRKRLVMRSVILVVIALALGYTLFQTVFSDKKEPVAVGDTAPNFALKNLDGKEVELEDYKGKGVFLNFWGTYCPPCEKEMPAIQRQYEKYKDQGVVVLAVDIAETKLTVKKFVDEKNLTFPVVLDQQREVVDVYGVGNLPATYLISPEGKVIDKITGELNDTRVRNYMEQIKP</sequence>
<dbReference type="InterPro" id="IPR000866">
    <property type="entry name" value="AhpC/TSA"/>
</dbReference>
<dbReference type="PROSITE" id="PS51352">
    <property type="entry name" value="THIOREDOXIN_2"/>
    <property type="match status" value="1"/>
</dbReference>
<dbReference type="CDD" id="cd02966">
    <property type="entry name" value="TlpA_like_family"/>
    <property type="match status" value="1"/>
</dbReference>
<dbReference type="PANTHER" id="PTHR42852">
    <property type="entry name" value="THIOL:DISULFIDE INTERCHANGE PROTEIN DSBE"/>
    <property type="match status" value="1"/>
</dbReference>
<evidence type="ECO:0000313" key="7">
    <source>
        <dbReference type="EMBL" id="MCF6137623.1"/>
    </source>
</evidence>
<dbReference type="InterPro" id="IPR050553">
    <property type="entry name" value="Thioredoxin_ResA/DsbE_sf"/>
</dbReference>
<dbReference type="InterPro" id="IPR013766">
    <property type="entry name" value="Thioredoxin_domain"/>
</dbReference>
<dbReference type="RefSeq" id="WP_236333364.1">
    <property type="nucleotide sequence ID" value="NZ_JAKIJS010000001.1"/>
</dbReference>
<dbReference type="InterPro" id="IPR036249">
    <property type="entry name" value="Thioredoxin-like_sf"/>
</dbReference>
<accession>A0ABS9GXZ0</accession>
<evidence type="ECO:0000256" key="3">
    <source>
        <dbReference type="ARBA" id="ARBA00022968"/>
    </source>
</evidence>
<keyword evidence="8" id="KW-1185">Reference proteome</keyword>
<keyword evidence="2" id="KW-0201">Cytochrome c-type biogenesis</keyword>
<evidence type="ECO:0000313" key="8">
    <source>
        <dbReference type="Proteomes" id="UP001649381"/>
    </source>
</evidence>
<reference evidence="7 8" key="1">
    <citation type="submission" date="2022-01" db="EMBL/GenBank/DDBJ databases">
        <title>Alkalihalobacillus sp. EGI L200015, a novel bacterium isolated from a salt lake sediment.</title>
        <authorList>
            <person name="Gao L."/>
            <person name="Fang B.-Z."/>
            <person name="Li W.-J."/>
        </authorList>
    </citation>
    <scope>NUCLEOTIDE SEQUENCE [LARGE SCALE GENOMIC DNA]</scope>
    <source>
        <strain evidence="7 8">KCTC 12718</strain>
    </source>
</reference>
<evidence type="ECO:0000256" key="4">
    <source>
        <dbReference type="ARBA" id="ARBA00023157"/>
    </source>
</evidence>
<protein>
    <submittedName>
        <fullName evidence="7">Thiol-disulfide oxidoreductase ResA</fullName>
    </submittedName>
</protein>
<proteinExistence type="predicted"/>
<dbReference type="Gene3D" id="3.40.30.10">
    <property type="entry name" value="Glutaredoxin"/>
    <property type="match status" value="1"/>
</dbReference>
<gene>
    <name evidence="7" type="primary">resA</name>
    <name evidence="7" type="ORF">L2716_07765</name>
</gene>
<keyword evidence="3" id="KW-0812">Transmembrane</keyword>
<keyword evidence="3" id="KW-0735">Signal-anchor</keyword>
<comment type="subcellular location">
    <subcellularLocation>
        <location evidence="1">Cell envelope</location>
    </subcellularLocation>
</comment>
<evidence type="ECO:0000259" key="6">
    <source>
        <dbReference type="PROSITE" id="PS51352"/>
    </source>
</evidence>
<name>A0ABS9GXZ0_9BACL</name>
<dbReference type="NCBIfam" id="NF002854">
    <property type="entry name" value="PRK03147.1"/>
    <property type="match status" value="1"/>
</dbReference>
<dbReference type="Pfam" id="PF00578">
    <property type="entry name" value="AhpC-TSA"/>
    <property type="match status" value="1"/>
</dbReference>